<evidence type="ECO:0000256" key="1">
    <source>
        <dbReference type="SAM" id="MobiDB-lite"/>
    </source>
</evidence>
<reference evidence="2" key="1">
    <citation type="submission" date="2014-11" db="EMBL/GenBank/DDBJ databases">
        <authorList>
            <person name="Amaro Gonzalez C."/>
        </authorList>
    </citation>
    <scope>NUCLEOTIDE SEQUENCE</scope>
</reference>
<sequence length="34" mass="3792">MMNAIMKDVFVPTAPNRINSSNEYPQNTSPPLTL</sequence>
<feature type="compositionally biased region" description="Polar residues" evidence="1">
    <location>
        <begin position="16"/>
        <end position="34"/>
    </location>
</feature>
<feature type="region of interest" description="Disordered" evidence="1">
    <location>
        <begin position="12"/>
        <end position="34"/>
    </location>
</feature>
<reference evidence="2" key="2">
    <citation type="journal article" date="2015" name="Fish Shellfish Immunol.">
        <title>Early steps in the European eel (Anguilla anguilla)-Vibrio vulnificus interaction in the gills: Role of the RtxA13 toxin.</title>
        <authorList>
            <person name="Callol A."/>
            <person name="Pajuelo D."/>
            <person name="Ebbesson L."/>
            <person name="Teles M."/>
            <person name="MacKenzie S."/>
            <person name="Amaro C."/>
        </authorList>
    </citation>
    <scope>NUCLEOTIDE SEQUENCE</scope>
</reference>
<dbReference type="AlphaFoldDB" id="A0A0E9QLF6"/>
<organism evidence="2">
    <name type="scientific">Anguilla anguilla</name>
    <name type="common">European freshwater eel</name>
    <name type="synonym">Muraena anguilla</name>
    <dbReference type="NCBI Taxonomy" id="7936"/>
    <lineage>
        <taxon>Eukaryota</taxon>
        <taxon>Metazoa</taxon>
        <taxon>Chordata</taxon>
        <taxon>Craniata</taxon>
        <taxon>Vertebrata</taxon>
        <taxon>Euteleostomi</taxon>
        <taxon>Actinopterygii</taxon>
        <taxon>Neopterygii</taxon>
        <taxon>Teleostei</taxon>
        <taxon>Anguilliformes</taxon>
        <taxon>Anguillidae</taxon>
        <taxon>Anguilla</taxon>
    </lineage>
</organism>
<accession>A0A0E9QLF6</accession>
<evidence type="ECO:0000313" key="2">
    <source>
        <dbReference type="EMBL" id="JAH17272.1"/>
    </source>
</evidence>
<protein>
    <submittedName>
        <fullName evidence="2">Uncharacterized protein</fullName>
    </submittedName>
</protein>
<name>A0A0E9QLF6_ANGAN</name>
<dbReference type="EMBL" id="GBXM01091305">
    <property type="protein sequence ID" value="JAH17272.1"/>
    <property type="molecule type" value="Transcribed_RNA"/>
</dbReference>
<proteinExistence type="predicted"/>